<proteinExistence type="inferred from homology"/>
<dbReference type="InterPro" id="IPR050452">
    <property type="entry name" value="Metacaspase"/>
</dbReference>
<evidence type="ECO:0000313" key="3">
    <source>
        <dbReference type="EMBL" id="KAL0321006.1"/>
    </source>
</evidence>
<evidence type="ECO:0000259" key="2">
    <source>
        <dbReference type="Pfam" id="PF00656"/>
    </source>
</evidence>
<organism evidence="3">
    <name type="scientific">Sesamum radiatum</name>
    <name type="common">Black benniseed</name>
    <dbReference type="NCBI Taxonomy" id="300843"/>
    <lineage>
        <taxon>Eukaryota</taxon>
        <taxon>Viridiplantae</taxon>
        <taxon>Streptophyta</taxon>
        <taxon>Embryophyta</taxon>
        <taxon>Tracheophyta</taxon>
        <taxon>Spermatophyta</taxon>
        <taxon>Magnoliopsida</taxon>
        <taxon>eudicotyledons</taxon>
        <taxon>Gunneridae</taxon>
        <taxon>Pentapetalae</taxon>
        <taxon>asterids</taxon>
        <taxon>lamiids</taxon>
        <taxon>Lamiales</taxon>
        <taxon>Pedaliaceae</taxon>
        <taxon>Sesamum</taxon>
    </lineage>
</organism>
<dbReference type="AlphaFoldDB" id="A0AAW2LS48"/>
<reference evidence="3" key="2">
    <citation type="journal article" date="2024" name="Plant">
        <title>Genomic evolution and insights into agronomic trait innovations of Sesamum species.</title>
        <authorList>
            <person name="Miao H."/>
            <person name="Wang L."/>
            <person name="Qu L."/>
            <person name="Liu H."/>
            <person name="Sun Y."/>
            <person name="Le M."/>
            <person name="Wang Q."/>
            <person name="Wei S."/>
            <person name="Zheng Y."/>
            <person name="Lin W."/>
            <person name="Duan Y."/>
            <person name="Cao H."/>
            <person name="Xiong S."/>
            <person name="Wang X."/>
            <person name="Wei L."/>
            <person name="Li C."/>
            <person name="Ma Q."/>
            <person name="Ju M."/>
            <person name="Zhao R."/>
            <person name="Li G."/>
            <person name="Mu C."/>
            <person name="Tian Q."/>
            <person name="Mei H."/>
            <person name="Zhang T."/>
            <person name="Gao T."/>
            <person name="Zhang H."/>
        </authorList>
    </citation>
    <scope>NUCLEOTIDE SEQUENCE</scope>
    <source>
        <strain evidence="3">G02</strain>
    </source>
</reference>
<dbReference type="PANTHER" id="PTHR48104">
    <property type="entry name" value="METACASPASE-4"/>
    <property type="match status" value="1"/>
</dbReference>
<dbReference type="GO" id="GO:0005737">
    <property type="term" value="C:cytoplasm"/>
    <property type="evidence" value="ECO:0007669"/>
    <property type="project" value="TreeGrafter"/>
</dbReference>
<dbReference type="GO" id="GO:0006508">
    <property type="term" value="P:proteolysis"/>
    <property type="evidence" value="ECO:0007669"/>
    <property type="project" value="InterPro"/>
</dbReference>
<dbReference type="Pfam" id="PF00656">
    <property type="entry name" value="Peptidase_C14"/>
    <property type="match status" value="1"/>
</dbReference>
<dbReference type="GO" id="GO:0004197">
    <property type="term" value="F:cysteine-type endopeptidase activity"/>
    <property type="evidence" value="ECO:0007669"/>
    <property type="project" value="InterPro"/>
</dbReference>
<evidence type="ECO:0000256" key="1">
    <source>
        <dbReference type="ARBA" id="ARBA00009005"/>
    </source>
</evidence>
<protein>
    <submittedName>
        <fullName evidence="3">Metacaspase-4</fullName>
    </submittedName>
</protein>
<dbReference type="Gene3D" id="3.40.50.12660">
    <property type="match status" value="1"/>
</dbReference>
<comment type="caution">
    <text evidence="3">The sequence shown here is derived from an EMBL/GenBank/DDBJ whole genome shotgun (WGS) entry which is preliminary data.</text>
</comment>
<gene>
    <name evidence="3" type="ORF">Sradi_5362100</name>
</gene>
<reference evidence="3" key="1">
    <citation type="submission" date="2020-06" db="EMBL/GenBank/DDBJ databases">
        <authorList>
            <person name="Li T."/>
            <person name="Hu X."/>
            <person name="Zhang T."/>
            <person name="Song X."/>
            <person name="Zhang H."/>
            <person name="Dai N."/>
            <person name="Sheng W."/>
            <person name="Hou X."/>
            <person name="Wei L."/>
        </authorList>
    </citation>
    <scope>NUCLEOTIDE SEQUENCE</scope>
    <source>
        <strain evidence="3">G02</strain>
        <tissue evidence="3">Leaf</tissue>
    </source>
</reference>
<dbReference type="Gene3D" id="3.40.50.1460">
    <property type="match status" value="1"/>
</dbReference>
<feature type="domain" description="Peptidase C14 caspase" evidence="2">
    <location>
        <begin position="35"/>
        <end position="327"/>
    </location>
</feature>
<dbReference type="InterPro" id="IPR011600">
    <property type="entry name" value="Pept_C14_caspase"/>
</dbReference>
<dbReference type="PANTHER" id="PTHR48104:SF30">
    <property type="entry name" value="METACASPASE-1"/>
    <property type="match status" value="1"/>
</dbReference>
<sequence length="339" mass="36896">MQERLLFVCLFIEYERLQCELRDSDSVEYAFCVSSDDDFRDLVDRVPGGCRITIVSDSCHSGGLIDEAKEQIGESVKGDEEEEHGSGGGFLTFLQKRVEDAVESHGFRLPSGMGFGGQDKGEHEDLGGPPKGQGYMKNKALPLPTLIEILQQRTGRKDVDVGNLRPTLFDVFGDDASPKVKKFMNVIFTKLQDQGQGQGADAGGGFMGMVGGMAMQFLQQKMEETNGSYAKPALETQVGSKREIYAGATSRSLPDSGILISGCQTDQTSADANPPGDTSQAYGALSNAIQMIIAETNGRVSNRDLVLNAREILKRQGYTQRPGLYCSDKHVHDPFICFA</sequence>
<comment type="similarity">
    <text evidence="1">Belongs to the peptidase C14B family.</text>
</comment>
<accession>A0AAW2LS48</accession>
<dbReference type="EMBL" id="JACGWJ010000024">
    <property type="protein sequence ID" value="KAL0321006.1"/>
    <property type="molecule type" value="Genomic_DNA"/>
</dbReference>
<dbReference type="FunFam" id="3.40.50.12660:FF:000007">
    <property type="entry name" value="Metacaspase-4"/>
    <property type="match status" value="1"/>
</dbReference>
<name>A0AAW2LS48_SESRA</name>